<keyword evidence="1" id="KW-0812">Transmembrane</keyword>
<feature type="transmembrane region" description="Helical" evidence="1">
    <location>
        <begin position="62"/>
        <end position="95"/>
    </location>
</feature>
<gene>
    <name evidence="2" type="ORF">BN1012_Phect1819</name>
</gene>
<organism evidence="2 3">
    <name type="scientific">Candidatus Phaeomarinibacter ectocarpi</name>
    <dbReference type="NCBI Taxonomy" id="1458461"/>
    <lineage>
        <taxon>Bacteria</taxon>
        <taxon>Pseudomonadati</taxon>
        <taxon>Pseudomonadota</taxon>
        <taxon>Alphaproteobacteria</taxon>
        <taxon>Hyphomicrobiales</taxon>
        <taxon>Parvibaculaceae</taxon>
        <taxon>Candidatus Phaeomarinibacter</taxon>
    </lineage>
</organism>
<protein>
    <recommendedName>
        <fullName evidence="4">Chromate transporter</fullName>
    </recommendedName>
</protein>
<dbReference type="OrthoDB" id="7631068at2"/>
<evidence type="ECO:0008006" key="4">
    <source>
        <dbReference type="Google" id="ProtNLM"/>
    </source>
</evidence>
<dbReference type="EMBL" id="HG966617">
    <property type="protein sequence ID" value="CDO60033.1"/>
    <property type="molecule type" value="Genomic_DNA"/>
</dbReference>
<reference evidence="2 3" key="1">
    <citation type="journal article" date="2014" name="Front. Genet.">
        <title>Genome and metabolic network of "Candidatus Phaeomarinobacter ectocarpi" Ec32, a new candidate genus of Alphaproteobacteria frequently associated with brown algae.</title>
        <authorList>
            <person name="Dittami S.M."/>
            <person name="Barbeyron T."/>
            <person name="Boyen C."/>
            <person name="Cambefort J."/>
            <person name="Collet G."/>
            <person name="Delage L."/>
            <person name="Gobet A."/>
            <person name="Groisillier A."/>
            <person name="Leblanc C."/>
            <person name="Michel G."/>
            <person name="Scornet D."/>
            <person name="Siegel A."/>
            <person name="Tapia J.E."/>
            <person name="Tonon T."/>
        </authorList>
    </citation>
    <scope>NUCLEOTIDE SEQUENCE [LARGE SCALE GENOMIC DNA]</scope>
    <source>
        <strain evidence="2 3">Ec32</strain>
    </source>
</reference>
<keyword evidence="1" id="KW-1133">Transmembrane helix</keyword>
<dbReference type="HOGENOM" id="CLU_2331179_0_0_5"/>
<dbReference type="RefSeq" id="WP_043948173.1">
    <property type="nucleotide sequence ID" value="NZ_HG966617.1"/>
</dbReference>
<name>X5M984_9HYPH</name>
<proteinExistence type="predicted"/>
<dbReference type="AlphaFoldDB" id="X5M984"/>
<evidence type="ECO:0000256" key="1">
    <source>
        <dbReference type="SAM" id="Phobius"/>
    </source>
</evidence>
<dbReference type="Proteomes" id="UP000032160">
    <property type="component" value="Chromosome I"/>
</dbReference>
<evidence type="ECO:0000313" key="3">
    <source>
        <dbReference type="Proteomes" id="UP000032160"/>
    </source>
</evidence>
<feature type="transmembrane region" description="Helical" evidence="1">
    <location>
        <begin position="21"/>
        <end position="42"/>
    </location>
</feature>
<dbReference type="STRING" id="1458461.BN1012_Phect1819"/>
<keyword evidence="1" id="KW-0472">Membrane</keyword>
<sequence length="98" mass="10277">MFGNKQHNEAGRSVFMGSINGLANTAALIATFFATPLAYRATEAWIASFVARHYSPGLTDPALVGWFIAVAATTFFVARASLGLAITMGGLAIAARLL</sequence>
<evidence type="ECO:0000313" key="2">
    <source>
        <dbReference type="EMBL" id="CDO60033.1"/>
    </source>
</evidence>
<keyword evidence="3" id="KW-1185">Reference proteome</keyword>
<accession>X5M984</accession>
<dbReference type="KEGG" id="pect:BN1012_Phect1819"/>